<dbReference type="PROSITE" id="PS51421">
    <property type="entry name" value="RAS"/>
    <property type="match status" value="1"/>
</dbReference>
<proteinExistence type="predicted"/>
<keyword evidence="4" id="KW-1185">Reference proteome</keyword>
<dbReference type="PANTHER" id="PTHR47978">
    <property type="match status" value="1"/>
</dbReference>
<dbReference type="EMBL" id="CAXDID020000196">
    <property type="protein sequence ID" value="CAL6053444.1"/>
    <property type="molecule type" value="Genomic_DNA"/>
</dbReference>
<dbReference type="PROSITE" id="PS51420">
    <property type="entry name" value="RHO"/>
    <property type="match status" value="1"/>
</dbReference>
<accession>A0AA86TX89</accession>
<reference evidence="2" key="1">
    <citation type="submission" date="2023-06" db="EMBL/GenBank/DDBJ databases">
        <authorList>
            <person name="Kurt Z."/>
        </authorList>
    </citation>
    <scope>NUCLEOTIDE SEQUENCE</scope>
</reference>
<dbReference type="FunFam" id="3.40.50.300:FF:001329">
    <property type="entry name" value="Small GTP-binding protein, putative"/>
    <property type="match status" value="1"/>
</dbReference>
<dbReference type="PRINTS" id="PR00449">
    <property type="entry name" value="RASTRNSFRMNG"/>
</dbReference>
<name>A0AA86TX89_9EUKA</name>
<dbReference type="Gene3D" id="3.40.50.300">
    <property type="entry name" value="P-loop containing nucleotide triphosphate hydrolases"/>
    <property type="match status" value="1"/>
</dbReference>
<dbReference type="CDD" id="cd00154">
    <property type="entry name" value="Rab"/>
    <property type="match status" value="1"/>
</dbReference>
<dbReference type="SMART" id="SM00175">
    <property type="entry name" value="RAB"/>
    <property type="match status" value="1"/>
</dbReference>
<sequence length="194" mass="22248">MSGHKIVLLGDTMVGKTTLIQQITQGSVQLDQYPTIAATEVKKFYKFENTQYKLSFWDTAGQERFRSLTPLYFGNVSLFLILFDVTYQQYSTFESCTSWIDTVRTSCHGAKIILIGNKLDLKAQRVISSDQARLFANGKQIWYVECSAQVGTGVIKLMDKICEYINKPFPPINHYTEESTEVVHKKRKEKQCCF</sequence>
<evidence type="ECO:0000313" key="4">
    <source>
        <dbReference type="Proteomes" id="UP001642409"/>
    </source>
</evidence>
<dbReference type="AlphaFoldDB" id="A0AA86TX89"/>
<comment type="caution">
    <text evidence="2">The sequence shown here is derived from an EMBL/GenBank/DDBJ whole genome shotgun (WGS) entry which is preliminary data.</text>
</comment>
<dbReference type="Pfam" id="PF00071">
    <property type="entry name" value="Ras"/>
    <property type="match status" value="1"/>
</dbReference>
<evidence type="ECO:0000256" key="1">
    <source>
        <dbReference type="ARBA" id="ARBA00022741"/>
    </source>
</evidence>
<dbReference type="InterPro" id="IPR027417">
    <property type="entry name" value="P-loop_NTPase"/>
</dbReference>
<dbReference type="GO" id="GO:0005525">
    <property type="term" value="F:GTP binding"/>
    <property type="evidence" value="ECO:0007669"/>
    <property type="project" value="InterPro"/>
</dbReference>
<dbReference type="SMART" id="SM00173">
    <property type="entry name" value="RAS"/>
    <property type="match status" value="1"/>
</dbReference>
<dbReference type="InterPro" id="IPR005225">
    <property type="entry name" value="Small_GTP-bd"/>
</dbReference>
<dbReference type="PROSITE" id="PS51419">
    <property type="entry name" value="RAB"/>
    <property type="match status" value="1"/>
</dbReference>
<dbReference type="GO" id="GO:0003924">
    <property type="term" value="F:GTPase activity"/>
    <property type="evidence" value="ECO:0007669"/>
    <property type="project" value="InterPro"/>
</dbReference>
<protein>
    <submittedName>
        <fullName evidence="2">Rab11</fullName>
    </submittedName>
</protein>
<keyword evidence="1" id="KW-0547">Nucleotide-binding</keyword>
<dbReference type="EMBL" id="CATOUU010000526">
    <property type="protein sequence ID" value="CAI9932845.1"/>
    <property type="molecule type" value="Genomic_DNA"/>
</dbReference>
<evidence type="ECO:0000313" key="3">
    <source>
        <dbReference type="EMBL" id="CAL6053444.1"/>
    </source>
</evidence>
<dbReference type="Proteomes" id="UP001642409">
    <property type="component" value="Unassembled WGS sequence"/>
</dbReference>
<organism evidence="2">
    <name type="scientific">Hexamita inflata</name>
    <dbReference type="NCBI Taxonomy" id="28002"/>
    <lineage>
        <taxon>Eukaryota</taxon>
        <taxon>Metamonada</taxon>
        <taxon>Diplomonadida</taxon>
        <taxon>Hexamitidae</taxon>
        <taxon>Hexamitinae</taxon>
        <taxon>Hexamita</taxon>
    </lineage>
</organism>
<dbReference type="SMART" id="SM00176">
    <property type="entry name" value="RAN"/>
    <property type="match status" value="1"/>
</dbReference>
<evidence type="ECO:0000313" key="2">
    <source>
        <dbReference type="EMBL" id="CAI9932845.1"/>
    </source>
</evidence>
<dbReference type="SUPFAM" id="SSF52540">
    <property type="entry name" value="P-loop containing nucleoside triphosphate hydrolases"/>
    <property type="match status" value="1"/>
</dbReference>
<dbReference type="SMART" id="SM00174">
    <property type="entry name" value="RHO"/>
    <property type="match status" value="1"/>
</dbReference>
<reference evidence="3 4" key="2">
    <citation type="submission" date="2024-07" db="EMBL/GenBank/DDBJ databases">
        <authorList>
            <person name="Akdeniz Z."/>
        </authorList>
    </citation>
    <scope>NUCLEOTIDE SEQUENCE [LARGE SCALE GENOMIC DNA]</scope>
</reference>
<dbReference type="NCBIfam" id="TIGR00231">
    <property type="entry name" value="small_GTP"/>
    <property type="match status" value="1"/>
</dbReference>
<gene>
    <name evidence="2" type="ORF">HINF_LOCUS20490</name>
    <name evidence="3" type="ORF">HINF_LOCUS45339</name>
</gene>
<dbReference type="InterPro" id="IPR001806">
    <property type="entry name" value="Small_GTPase"/>
</dbReference>